<evidence type="ECO:0000256" key="2">
    <source>
        <dbReference type="ARBA" id="ARBA00004354"/>
    </source>
</evidence>
<dbReference type="RefSeq" id="YP_007518087.1">
    <property type="nucleotide sequence ID" value="NC_020485.1"/>
</dbReference>
<dbReference type="GO" id="GO:0044165">
    <property type="term" value="C:host cell endoplasmic reticulum"/>
    <property type="evidence" value="ECO:0007669"/>
    <property type="project" value="UniProtKB-SubCell"/>
</dbReference>
<dbReference type="OrthoDB" id="25079at10239"/>
<keyword evidence="3" id="KW-0244">Early protein</keyword>
<dbReference type="InterPro" id="IPR005041">
    <property type="entry name" value="Adeno_E3B"/>
</dbReference>
<proteinExistence type="predicted"/>
<evidence type="ECO:0000256" key="5">
    <source>
        <dbReference type="ARBA" id="ARBA00022870"/>
    </source>
</evidence>
<evidence type="ECO:0000256" key="9">
    <source>
        <dbReference type="SAM" id="Phobius"/>
    </source>
</evidence>
<dbReference type="EMBL" id="HQ605912">
    <property type="protein sequence ID" value="AEF59062.1"/>
    <property type="molecule type" value="Genomic_DNA"/>
</dbReference>
<name>F6KSV7_9ADEN</name>
<dbReference type="GO" id="GO:0033644">
    <property type="term" value="C:host cell membrane"/>
    <property type="evidence" value="ECO:0007669"/>
    <property type="project" value="UniProtKB-SubCell"/>
</dbReference>
<evidence type="ECO:0000256" key="8">
    <source>
        <dbReference type="ARBA" id="ARBA00023184"/>
    </source>
</evidence>
<keyword evidence="4 9" id="KW-0812">Transmembrane</keyword>
<keyword evidence="8" id="KW-1038">Host endoplasmic reticulum</keyword>
<dbReference type="GO" id="GO:0016020">
    <property type="term" value="C:membrane"/>
    <property type="evidence" value="ECO:0007669"/>
    <property type="project" value="InterPro"/>
</dbReference>
<keyword evidence="5" id="KW-1043">Host membrane</keyword>
<evidence type="ECO:0000313" key="10">
    <source>
        <dbReference type="EMBL" id="AEF59062.1"/>
    </source>
</evidence>
<evidence type="ECO:0000256" key="7">
    <source>
        <dbReference type="ARBA" id="ARBA00023136"/>
    </source>
</evidence>
<evidence type="ECO:0000256" key="4">
    <source>
        <dbReference type="ARBA" id="ARBA00022692"/>
    </source>
</evidence>
<protein>
    <submittedName>
        <fullName evidence="10">E3 RID-alpha</fullName>
    </submittedName>
</protein>
<dbReference type="KEGG" id="vg:14697812"/>
<organism evidence="10 11">
    <name type="scientific">Simian adenovirus 20</name>
    <dbReference type="NCBI Taxonomy" id="585059"/>
    <lineage>
        <taxon>Viruses</taxon>
        <taxon>Varidnaviria</taxon>
        <taxon>Bamfordvirae</taxon>
        <taxon>Preplasmiviricota</taxon>
        <taxon>Polisuviricotina</taxon>
        <taxon>Pharingeaviricetes</taxon>
        <taxon>Rowavirales</taxon>
        <taxon>Adenoviridae</taxon>
        <taxon>Mastadenovirus</taxon>
        <taxon>Mastadenovirus simiavigesimum</taxon>
        <taxon>Simian mastadenovirus G</taxon>
    </lineage>
</organism>
<keyword evidence="11" id="KW-1185">Reference proteome</keyword>
<evidence type="ECO:0000256" key="1">
    <source>
        <dbReference type="ARBA" id="ARBA00004313"/>
    </source>
</evidence>
<feature type="transmembrane region" description="Helical" evidence="9">
    <location>
        <begin position="38"/>
        <end position="68"/>
    </location>
</feature>
<keyword evidence="6 9" id="KW-1133">Transmembrane helix</keyword>
<evidence type="ECO:0000313" key="11">
    <source>
        <dbReference type="Proteomes" id="UP000169225"/>
    </source>
</evidence>
<dbReference type="GeneID" id="14697812"/>
<dbReference type="Pfam" id="PF03376">
    <property type="entry name" value="Adeno_E3B"/>
    <property type="match status" value="1"/>
</dbReference>
<accession>F6KSV7</accession>
<sequence>MAKLIFLLLLITPVTFFTTSFSAAATLDPQCLPPMEVYLVYMMLCCVTICSITCFTFVFLQCIDYFWVRLYYRRHAPQYQNQQIASLLDLQ</sequence>
<comment type="subcellular location">
    <subcellularLocation>
        <location evidence="2">Host endoplasmic reticulum</location>
    </subcellularLocation>
    <subcellularLocation>
        <location evidence="1">Host membrane</location>
        <topology evidence="1">Single-pass type I membrane protein</topology>
    </subcellularLocation>
</comment>
<keyword evidence="7 9" id="KW-0472">Membrane</keyword>
<evidence type="ECO:0000256" key="6">
    <source>
        <dbReference type="ARBA" id="ARBA00022989"/>
    </source>
</evidence>
<reference evidence="10 11" key="1">
    <citation type="journal article" date="2009" name="PLoS Pathog.">
        <title>Isolation and characterization of adenoviruses persistently shed from the gastrointestinal tract of non-human primates.</title>
        <authorList>
            <person name="Roy S."/>
            <person name="Vandenberghe L.H."/>
            <person name="Kryazhimskiy S."/>
            <person name="Grant R."/>
            <person name="Calcedo R."/>
            <person name="Yuan X."/>
            <person name="Keough M."/>
            <person name="Sandhu A."/>
            <person name="Wang Q."/>
            <person name="Medina-Jaszek C.A."/>
            <person name="Plotkin J.B."/>
            <person name="Wilson J.M."/>
        </authorList>
    </citation>
    <scope>NUCLEOTIDE SEQUENCE [LARGE SCALE GENOMIC DNA]</scope>
    <source>
        <strain evidence="10">ATCC VR-541</strain>
    </source>
</reference>
<dbReference type="Proteomes" id="UP000169225">
    <property type="component" value="Segment"/>
</dbReference>
<evidence type="ECO:0000256" key="3">
    <source>
        <dbReference type="ARBA" id="ARBA00022518"/>
    </source>
</evidence>